<dbReference type="Proteomes" id="UP000613193">
    <property type="component" value="Unassembled WGS sequence"/>
</dbReference>
<accession>A0A934PW68</accession>
<feature type="domain" description="PDZ" evidence="1">
    <location>
        <begin position="270"/>
        <end position="353"/>
    </location>
</feature>
<dbReference type="Pfam" id="PF13650">
    <property type="entry name" value="Asp_protease_2"/>
    <property type="match status" value="1"/>
</dbReference>
<protein>
    <submittedName>
        <fullName evidence="2">Aspartyl protease family protein</fullName>
    </submittedName>
</protein>
<dbReference type="InterPro" id="IPR034122">
    <property type="entry name" value="Retropepsin-like_bacterial"/>
</dbReference>
<proteinExistence type="predicted"/>
<sequence>MNIPFRIVRNMVIIKLNINGKGPFNFVLDTGVGLMLMTDPKMVDSINLVQKRTIKLTGLGDDGDYEAFVTTPLNVELPGLHSLGVSAAILKKDYFNLSGYVGMPIHGLLGYDFFNAMAVKIDFSDSTLTVCRPKDNKGLRRSVKIPITVEDKKPYMHADIIFPDGKKLNSKLVVDLGAGHPLSLENMIKKHGLPKRYIKANLGVALNGPISGYISRINEIDLGKYKIKNVITSFPDSGSANRTYFVPRDGNLGIGILKKFTVIFDYSNNLLYLKRGRTFKDPFEHDMSGMEYYASGDNYQHLIISRVEPGSPADEIGLEGGDEIVSINFKPVVKMSVEEIDAILKSKNDRSILLEIFHDKVYDKVILTLKRRI</sequence>
<dbReference type="InterPro" id="IPR036034">
    <property type="entry name" value="PDZ_sf"/>
</dbReference>
<evidence type="ECO:0000259" key="1">
    <source>
        <dbReference type="PROSITE" id="PS50106"/>
    </source>
</evidence>
<dbReference type="SUPFAM" id="SSF50156">
    <property type="entry name" value="PDZ domain-like"/>
    <property type="match status" value="1"/>
</dbReference>
<evidence type="ECO:0000313" key="2">
    <source>
        <dbReference type="EMBL" id="MBK0380201.1"/>
    </source>
</evidence>
<dbReference type="CDD" id="cd05483">
    <property type="entry name" value="retropepsin_like_bacteria"/>
    <property type="match status" value="1"/>
</dbReference>
<dbReference type="Gene3D" id="2.30.42.10">
    <property type="match status" value="1"/>
</dbReference>
<dbReference type="InterPro" id="IPR001478">
    <property type="entry name" value="PDZ"/>
</dbReference>
<dbReference type="SMART" id="SM00228">
    <property type="entry name" value="PDZ"/>
    <property type="match status" value="1"/>
</dbReference>
<gene>
    <name evidence="2" type="ORF">I5M19_12830</name>
</gene>
<keyword evidence="2" id="KW-0378">Hydrolase</keyword>
<comment type="caution">
    <text evidence="2">The sequence shown here is derived from an EMBL/GenBank/DDBJ whole genome shotgun (WGS) entry which is preliminary data.</text>
</comment>
<evidence type="ECO:0000313" key="3">
    <source>
        <dbReference type="Proteomes" id="UP000613193"/>
    </source>
</evidence>
<dbReference type="GO" id="GO:0008233">
    <property type="term" value="F:peptidase activity"/>
    <property type="evidence" value="ECO:0007669"/>
    <property type="project" value="UniProtKB-KW"/>
</dbReference>
<reference evidence="2" key="1">
    <citation type="submission" date="2020-12" db="EMBL/GenBank/DDBJ databases">
        <title>Bacterial novel species Mucilaginibacter sp. SD-g isolated from soil.</title>
        <authorList>
            <person name="Jung H.-Y."/>
        </authorList>
    </citation>
    <scope>NUCLEOTIDE SEQUENCE</scope>
    <source>
        <strain evidence="2">SD-g</strain>
    </source>
</reference>
<organism evidence="2 3">
    <name type="scientific">Mucilaginibacter segetis</name>
    <dbReference type="NCBI Taxonomy" id="2793071"/>
    <lineage>
        <taxon>Bacteria</taxon>
        <taxon>Pseudomonadati</taxon>
        <taxon>Bacteroidota</taxon>
        <taxon>Sphingobacteriia</taxon>
        <taxon>Sphingobacteriales</taxon>
        <taxon>Sphingobacteriaceae</taxon>
        <taxon>Mucilaginibacter</taxon>
    </lineage>
</organism>
<dbReference type="InterPro" id="IPR041489">
    <property type="entry name" value="PDZ_6"/>
</dbReference>
<dbReference type="AlphaFoldDB" id="A0A934PW68"/>
<dbReference type="PROSITE" id="PS50106">
    <property type="entry name" value="PDZ"/>
    <property type="match status" value="1"/>
</dbReference>
<dbReference type="EMBL" id="JAEHFW010000002">
    <property type="protein sequence ID" value="MBK0380201.1"/>
    <property type="molecule type" value="Genomic_DNA"/>
</dbReference>
<keyword evidence="3" id="KW-1185">Reference proteome</keyword>
<dbReference type="Pfam" id="PF17820">
    <property type="entry name" value="PDZ_6"/>
    <property type="match status" value="1"/>
</dbReference>
<dbReference type="GO" id="GO:0006508">
    <property type="term" value="P:proteolysis"/>
    <property type="evidence" value="ECO:0007669"/>
    <property type="project" value="UniProtKB-KW"/>
</dbReference>
<name>A0A934PW68_9SPHI</name>
<dbReference type="InterPro" id="IPR021109">
    <property type="entry name" value="Peptidase_aspartic_dom_sf"/>
</dbReference>
<keyword evidence="2" id="KW-0645">Protease</keyword>
<dbReference type="RefSeq" id="WP_200066730.1">
    <property type="nucleotide sequence ID" value="NZ_JAEHFW010000002.1"/>
</dbReference>
<dbReference type="Gene3D" id="2.40.70.10">
    <property type="entry name" value="Acid Proteases"/>
    <property type="match status" value="2"/>
</dbReference>